<dbReference type="SUPFAM" id="SSF159709">
    <property type="entry name" value="PhnH-like"/>
    <property type="match status" value="1"/>
</dbReference>
<dbReference type="RefSeq" id="WP_111468722.1">
    <property type="nucleotide sequence ID" value="NZ_QLIX01000002.1"/>
</dbReference>
<dbReference type="InterPro" id="IPR008772">
    <property type="entry name" value="Phosphonate_metab_PhnH"/>
</dbReference>
<dbReference type="NCBIfam" id="TIGR03292">
    <property type="entry name" value="PhnH_redo"/>
    <property type="match status" value="1"/>
</dbReference>
<dbReference type="PIRSF" id="PIRSF020680">
    <property type="entry name" value="PhnH"/>
    <property type="match status" value="1"/>
</dbReference>
<evidence type="ECO:0000313" key="1">
    <source>
        <dbReference type="EMBL" id="RAI60537.1"/>
    </source>
</evidence>
<dbReference type="AlphaFoldDB" id="A0A327MCY9"/>
<dbReference type="Gene3D" id="3.40.50.11310">
    <property type="entry name" value="Bacterial phosphonate metabolism protein PhnH"/>
    <property type="match status" value="1"/>
</dbReference>
<sequence>MRATLAAGFAEPVLDAQACFRAALEAMARPGRVQRVAAPPEAPPPLGGAAAALLLTLADADTPVWLDAGPEAEAWARFHAGCPIAAAPGEAAFLLAAGPMPPLASLAAGSEEEPHRSATLILQVAALAEGEGWRLSGPGIEREHRLRVEGLPPGFAADWAANQARFPQGVDLFLCAGDRLAALPRTTHLAAG</sequence>
<name>A0A327MCY9_9PROT</name>
<comment type="caution">
    <text evidence="1">The sequence shown here is derived from an EMBL/GenBank/DDBJ whole genome shotgun (WGS) entry which is preliminary data.</text>
</comment>
<dbReference type="InterPro" id="IPR038058">
    <property type="entry name" value="PhnH-like_sp"/>
</dbReference>
<protein>
    <submittedName>
        <fullName evidence="1">Phosphonate C-P lyase system protein PhnH</fullName>
    </submittedName>
</protein>
<keyword evidence="2" id="KW-1185">Reference proteome</keyword>
<reference evidence="2" key="1">
    <citation type="submission" date="2018-06" db="EMBL/GenBank/DDBJ databases">
        <authorList>
            <person name="Khan S.A."/>
        </authorList>
    </citation>
    <scope>NUCLEOTIDE SEQUENCE [LARGE SCALE GENOMIC DNA]</scope>
    <source>
        <strain evidence="2">DB-1506</strain>
    </source>
</reference>
<dbReference type="EMBL" id="QLIX01000002">
    <property type="protein sequence ID" value="RAI60537.1"/>
    <property type="molecule type" value="Genomic_DNA"/>
</dbReference>
<keyword evidence="1" id="KW-0456">Lyase</keyword>
<evidence type="ECO:0000313" key="2">
    <source>
        <dbReference type="Proteomes" id="UP000249065"/>
    </source>
</evidence>
<dbReference type="Proteomes" id="UP000249065">
    <property type="component" value="Unassembled WGS sequence"/>
</dbReference>
<dbReference type="Pfam" id="PF05845">
    <property type="entry name" value="PhnH"/>
    <property type="match status" value="1"/>
</dbReference>
<proteinExistence type="predicted"/>
<accession>A0A327MCY9</accession>
<dbReference type="GO" id="GO:0019634">
    <property type="term" value="P:organic phosphonate metabolic process"/>
    <property type="evidence" value="ECO:0007669"/>
    <property type="project" value="InterPro"/>
</dbReference>
<organism evidence="1 2">
    <name type="scientific">Roseicella frigidaeris</name>
    <dbReference type="NCBI Taxonomy" id="2230885"/>
    <lineage>
        <taxon>Bacteria</taxon>
        <taxon>Pseudomonadati</taxon>
        <taxon>Pseudomonadota</taxon>
        <taxon>Alphaproteobacteria</taxon>
        <taxon>Acetobacterales</taxon>
        <taxon>Roseomonadaceae</taxon>
        <taxon>Roseicella</taxon>
    </lineage>
</organism>
<dbReference type="OrthoDB" id="9814509at2"/>
<gene>
    <name evidence="1" type="ORF">DOO78_04205</name>
</gene>
<dbReference type="GO" id="GO:0016829">
    <property type="term" value="F:lyase activity"/>
    <property type="evidence" value="ECO:0007669"/>
    <property type="project" value="UniProtKB-KW"/>
</dbReference>